<dbReference type="SUPFAM" id="SSF49401">
    <property type="entry name" value="Bacterial adhesins"/>
    <property type="match status" value="1"/>
</dbReference>
<dbReference type="GO" id="GO:0009289">
    <property type="term" value="C:pilus"/>
    <property type="evidence" value="ECO:0007669"/>
    <property type="project" value="InterPro"/>
</dbReference>
<dbReference type="Gene3D" id="2.60.40.1090">
    <property type="entry name" value="Fimbrial-type adhesion domain"/>
    <property type="match status" value="1"/>
</dbReference>
<gene>
    <name evidence="3" type="ORF">NCTC12026_00648</name>
</gene>
<dbReference type="PANTHER" id="PTHR33420">
    <property type="entry name" value="FIMBRIAL SUBUNIT ELFA-RELATED"/>
    <property type="match status" value="1"/>
</dbReference>
<evidence type="ECO:0000313" key="4">
    <source>
        <dbReference type="Proteomes" id="UP000255129"/>
    </source>
</evidence>
<dbReference type="AlphaFoldDB" id="A0A379G089"/>
<dbReference type="EMBL" id="UGUA01000002">
    <property type="protein sequence ID" value="SUC34311.1"/>
    <property type="molecule type" value="Genomic_DNA"/>
</dbReference>
<evidence type="ECO:0000259" key="2">
    <source>
        <dbReference type="Pfam" id="PF00419"/>
    </source>
</evidence>
<dbReference type="RefSeq" id="WP_006816058.1">
    <property type="nucleotide sequence ID" value="NZ_AP018946.1"/>
</dbReference>
<reference evidence="3 4" key="1">
    <citation type="submission" date="2018-06" db="EMBL/GenBank/DDBJ databases">
        <authorList>
            <consortium name="Pathogen Informatics"/>
            <person name="Doyle S."/>
        </authorList>
    </citation>
    <scope>NUCLEOTIDE SEQUENCE [LARGE SCALE GENOMIC DNA]</scope>
    <source>
        <strain evidence="3 4">NCTC12026</strain>
    </source>
</reference>
<dbReference type="InterPro" id="IPR008966">
    <property type="entry name" value="Adhesion_dom_sf"/>
</dbReference>
<dbReference type="Pfam" id="PF00419">
    <property type="entry name" value="Fimbrial"/>
    <property type="match status" value="1"/>
</dbReference>
<organism evidence="3 4">
    <name type="scientific">Providencia rustigianii</name>
    <dbReference type="NCBI Taxonomy" id="158850"/>
    <lineage>
        <taxon>Bacteria</taxon>
        <taxon>Pseudomonadati</taxon>
        <taxon>Pseudomonadota</taxon>
        <taxon>Gammaproteobacteria</taxon>
        <taxon>Enterobacterales</taxon>
        <taxon>Morganellaceae</taxon>
        <taxon>Providencia</taxon>
    </lineage>
</organism>
<dbReference type="InterPro" id="IPR036937">
    <property type="entry name" value="Adhesion_dom_fimbrial_sf"/>
</dbReference>
<dbReference type="GO" id="GO:0043709">
    <property type="term" value="P:cell adhesion involved in single-species biofilm formation"/>
    <property type="evidence" value="ECO:0007669"/>
    <property type="project" value="TreeGrafter"/>
</dbReference>
<feature type="domain" description="Fimbrial-type adhesion" evidence="2">
    <location>
        <begin position="34"/>
        <end position="182"/>
    </location>
</feature>
<dbReference type="InterPro" id="IPR050263">
    <property type="entry name" value="Bact_Fimbrial_Adh_Pro"/>
</dbReference>
<evidence type="ECO:0000313" key="3">
    <source>
        <dbReference type="EMBL" id="SUC34311.1"/>
    </source>
</evidence>
<keyword evidence="1" id="KW-0732">Signal</keyword>
<evidence type="ECO:0000256" key="1">
    <source>
        <dbReference type="SAM" id="SignalP"/>
    </source>
</evidence>
<name>A0A379G089_9GAMM</name>
<proteinExistence type="predicted"/>
<dbReference type="Proteomes" id="UP000255129">
    <property type="component" value="Unassembled WGS sequence"/>
</dbReference>
<protein>
    <submittedName>
        <fullName evidence="3">Fimbrial protein BcfE</fullName>
    </submittedName>
</protein>
<feature type="signal peptide" evidence="1">
    <location>
        <begin position="1"/>
        <end position="24"/>
    </location>
</feature>
<dbReference type="InterPro" id="IPR000259">
    <property type="entry name" value="Adhesion_dom_fimbrial"/>
</dbReference>
<accession>A0A379G089</accession>
<dbReference type="PANTHER" id="PTHR33420:SF9">
    <property type="entry name" value="MINOR FIMBRIAL SUBUNIT"/>
    <property type="match status" value="1"/>
</dbReference>
<feature type="chain" id="PRO_5016987391" evidence="1">
    <location>
        <begin position="25"/>
        <end position="187"/>
    </location>
</feature>
<dbReference type="OrthoDB" id="6466958at2"/>
<sequence length="187" mass="20461">MKALHLLIGGSLFLFSSIFNSTQARDDGLHDFTFNLTVPKNTCDINIEGTSANKVDFGNIPISKFKSDVPTGNLKLPFKVTIQNCKTKNHDGAYISLTGNYKAEQNGFLDDAGKTFAIRISNKNNATQGDADFVTEQNNKLFPKIEETALSKTFYAYVMCKTGTTECADDVNVGGFKATLTLTYVSD</sequence>